<feature type="signal peptide" evidence="1">
    <location>
        <begin position="1"/>
        <end position="18"/>
    </location>
</feature>
<evidence type="ECO:0000313" key="3">
    <source>
        <dbReference type="EMBL" id="MDT0619722.1"/>
    </source>
</evidence>
<evidence type="ECO:0000259" key="2">
    <source>
        <dbReference type="Pfam" id="PF11845"/>
    </source>
</evidence>
<keyword evidence="4" id="KW-1185">Reference proteome</keyword>
<comment type="caution">
    <text evidence="3">The sequence shown here is derived from an EMBL/GenBank/DDBJ whole genome shotgun (WGS) entry which is preliminary data.</text>
</comment>
<accession>A0ABU3BB79</accession>
<evidence type="ECO:0000256" key="1">
    <source>
        <dbReference type="SAM" id="SignalP"/>
    </source>
</evidence>
<keyword evidence="1" id="KW-0732">Signal</keyword>
<feature type="domain" description="Tll0287-like" evidence="2">
    <location>
        <begin position="27"/>
        <end position="187"/>
    </location>
</feature>
<dbReference type="InterPro" id="IPR021796">
    <property type="entry name" value="Tll0287-like_dom"/>
</dbReference>
<dbReference type="RefSeq" id="WP_311660338.1">
    <property type="nucleotide sequence ID" value="NZ_JAVRHY010000019.1"/>
</dbReference>
<name>A0ABU3BB79_9GAMM</name>
<dbReference type="Pfam" id="PF11845">
    <property type="entry name" value="Tll0287-like"/>
    <property type="match status" value="1"/>
</dbReference>
<protein>
    <submittedName>
        <fullName evidence="3">DUF3365 domain-containing protein</fullName>
    </submittedName>
</protein>
<organism evidence="3 4">
    <name type="scientific">Spectribacter acetivorans</name>
    <dbReference type="NCBI Taxonomy" id="3075603"/>
    <lineage>
        <taxon>Bacteria</taxon>
        <taxon>Pseudomonadati</taxon>
        <taxon>Pseudomonadota</taxon>
        <taxon>Gammaproteobacteria</taxon>
        <taxon>Salinisphaerales</taxon>
        <taxon>Salinisphaeraceae</taxon>
        <taxon>Spectribacter</taxon>
    </lineage>
</organism>
<dbReference type="Proteomes" id="UP001259982">
    <property type="component" value="Unassembled WGS sequence"/>
</dbReference>
<proteinExistence type="predicted"/>
<dbReference type="EMBL" id="JAVRHY010000019">
    <property type="protein sequence ID" value="MDT0619722.1"/>
    <property type="molecule type" value="Genomic_DNA"/>
</dbReference>
<feature type="chain" id="PRO_5047454904" evidence="1">
    <location>
        <begin position="19"/>
        <end position="190"/>
    </location>
</feature>
<reference evidence="3 4" key="1">
    <citation type="submission" date="2023-09" db="EMBL/GenBank/DDBJ databases">
        <authorList>
            <person name="Rey-Velasco X."/>
        </authorList>
    </citation>
    <scope>NUCLEOTIDE SEQUENCE [LARGE SCALE GENOMIC DNA]</scope>
    <source>
        <strain evidence="3 4">P385</strain>
    </source>
</reference>
<evidence type="ECO:0000313" key="4">
    <source>
        <dbReference type="Proteomes" id="UP001259982"/>
    </source>
</evidence>
<gene>
    <name evidence="3" type="ORF">RM531_14685</name>
</gene>
<sequence length="190" mass="20869">MRILLSAVLMIICTIASADDNDALEREVEQVVATMLKEFKTALTTAMKEDGPAAAVGVCRDVAPGIYRDLALDRGWRVTRVGTRVRNPLFGTPDAWEQAGLAEFRQRQADGETLESMTRNETAREPGGRYYRHLRALGTQPVCTTCHGPRDEIAPDIRAMLDEQYPHDRAVGYAAGDLRGAVSVKVPLAD</sequence>